<comment type="caution">
    <text evidence="2">The sequence shown here is derived from an EMBL/GenBank/DDBJ whole genome shotgun (WGS) entry which is preliminary data.</text>
</comment>
<keyword evidence="1" id="KW-0732">Signal</keyword>
<evidence type="ECO:0000256" key="1">
    <source>
        <dbReference type="SAM" id="SignalP"/>
    </source>
</evidence>
<name>A0ABQ4UUL5_9HYPH</name>
<reference evidence="2" key="1">
    <citation type="journal article" date="2021" name="Front. Microbiol.">
        <title>Comprehensive Comparative Genomics and Phenotyping of Methylobacterium Species.</title>
        <authorList>
            <person name="Alessa O."/>
            <person name="Ogura Y."/>
            <person name="Fujitani Y."/>
            <person name="Takami H."/>
            <person name="Hayashi T."/>
            <person name="Sahin N."/>
            <person name="Tani A."/>
        </authorList>
    </citation>
    <scope>NUCLEOTIDE SEQUENCE</scope>
    <source>
        <strain evidence="2">DSM 14458</strain>
    </source>
</reference>
<organism evidence="2 3">
    <name type="scientific">Methylorubrum suomiense</name>
    <dbReference type="NCBI Taxonomy" id="144191"/>
    <lineage>
        <taxon>Bacteria</taxon>
        <taxon>Pseudomonadati</taxon>
        <taxon>Pseudomonadota</taxon>
        <taxon>Alphaproteobacteria</taxon>
        <taxon>Hyphomicrobiales</taxon>
        <taxon>Methylobacteriaceae</taxon>
        <taxon>Methylorubrum</taxon>
    </lineage>
</organism>
<feature type="signal peptide" evidence="1">
    <location>
        <begin position="1"/>
        <end position="24"/>
    </location>
</feature>
<dbReference type="EMBL" id="BPRE01000005">
    <property type="protein sequence ID" value="GJE75479.1"/>
    <property type="molecule type" value="Genomic_DNA"/>
</dbReference>
<protein>
    <submittedName>
        <fullName evidence="2">Uncharacterized protein</fullName>
    </submittedName>
</protein>
<sequence>MTPSVRIALLCAGLFATPSIGALAQTGPFQEVPPLAKRPFAPGLTCGALRSIVAHRGHVVVASSPTAYETVHFESGACQNEVSSAPAFEPTLDEPYCFAGYRCVQRNNGENSVR</sequence>
<feature type="chain" id="PRO_5047321871" evidence="1">
    <location>
        <begin position="25"/>
        <end position="114"/>
    </location>
</feature>
<evidence type="ECO:0000313" key="2">
    <source>
        <dbReference type="EMBL" id="GJE75479.1"/>
    </source>
</evidence>
<evidence type="ECO:0000313" key="3">
    <source>
        <dbReference type="Proteomes" id="UP001055093"/>
    </source>
</evidence>
<dbReference type="RefSeq" id="WP_210236216.1">
    <property type="nucleotide sequence ID" value="NZ_BPRE01000005.1"/>
</dbReference>
<dbReference type="Proteomes" id="UP001055093">
    <property type="component" value="Unassembled WGS sequence"/>
</dbReference>
<accession>A0ABQ4UUL5</accession>
<keyword evidence="3" id="KW-1185">Reference proteome</keyword>
<proteinExistence type="predicted"/>
<reference evidence="2" key="2">
    <citation type="submission" date="2021-08" db="EMBL/GenBank/DDBJ databases">
        <authorList>
            <person name="Tani A."/>
            <person name="Ola A."/>
            <person name="Ogura Y."/>
            <person name="Katsura K."/>
            <person name="Hayashi T."/>
        </authorList>
    </citation>
    <scope>NUCLEOTIDE SEQUENCE</scope>
    <source>
        <strain evidence="2">DSM 14458</strain>
    </source>
</reference>
<gene>
    <name evidence="2" type="ORF">BGCPKDLD_2063</name>
</gene>